<proteinExistence type="inferred from homology"/>
<dbReference type="PRINTS" id="PR00368">
    <property type="entry name" value="FADPNR"/>
</dbReference>
<dbReference type="InterPro" id="IPR006338">
    <property type="entry name" value="Thioredoxin/glutathione_Rdtase"/>
</dbReference>
<sequence length="494" mass="53894">MTSSEYDYDLIVIGGGSGGMACSKEAVKYGAKILVFDYPKPSPQGSSWGLGGTCVNVGCMPKILMHHAAEAKQALSDAESYGITNVDPKAAQLDWGRLITGVQGNVGQSNFGYRNQLRKRDIDFKRAYALLKDPHTVEYEKDGAMETVTAKYIVIAGGGRPTYPDIPGAREHCITSDDIFSLKKAPGKTLCVGASYISLECAGFLTELGYDTTVMVRSILLRGFDQEAANMIGAYMENHGTKFIKEAVPTSFTKNSEGKIVVKYKKTDETAEHEEVFDTVLLAVGRTADTSGLKLDRAGVKVNPKTHRIPTTNDATNVPNIFCIGDMQEGATQLTPTAIQCGQKLARRLFANGTEQMSYEFVPTTVFTPLEYGMIGMSEEDAIAKFGKDKLHVYCGNFVPLIRSFSQARDNDLEKGFVKLVCVADQKDRVVGFHYLGPNAADVIGGWAAAMRLGLTKYDIDETVGVHPSNAEEVNRVWWKKGDPEPEEEYACCG</sequence>
<evidence type="ECO:0000256" key="8">
    <source>
        <dbReference type="ARBA" id="ARBA00023002"/>
    </source>
</evidence>
<evidence type="ECO:0000256" key="4">
    <source>
        <dbReference type="ARBA" id="ARBA00022630"/>
    </source>
</evidence>
<comment type="caution">
    <text evidence="14">The sequence shown here is derived from an EMBL/GenBank/DDBJ whole genome shotgun (WGS) entry which is preliminary data.</text>
</comment>
<feature type="domain" description="Pyridine nucleotide-disulphide oxidoreductase dimerisation" evidence="12">
    <location>
        <begin position="362"/>
        <end position="475"/>
    </location>
</feature>
<dbReference type="InterPro" id="IPR023753">
    <property type="entry name" value="FAD/NAD-binding_dom"/>
</dbReference>
<evidence type="ECO:0000256" key="5">
    <source>
        <dbReference type="ARBA" id="ARBA00022827"/>
    </source>
</evidence>
<dbReference type="PANTHER" id="PTHR42737:SF8">
    <property type="entry name" value="THIOREDOXIN-DISULFIDE REDUCTASE"/>
    <property type="match status" value="1"/>
</dbReference>
<dbReference type="GO" id="GO:0004791">
    <property type="term" value="F:thioredoxin-disulfide reductase (NADPH) activity"/>
    <property type="evidence" value="ECO:0007669"/>
    <property type="project" value="UniProtKB-EC"/>
</dbReference>
<keyword evidence="9" id="KW-1015">Disulfide bond</keyword>
<organism evidence="14 15">
    <name type="scientific">Blattamonas nauphoetae</name>
    <dbReference type="NCBI Taxonomy" id="2049346"/>
    <lineage>
        <taxon>Eukaryota</taxon>
        <taxon>Metamonada</taxon>
        <taxon>Preaxostyla</taxon>
        <taxon>Oxymonadida</taxon>
        <taxon>Blattamonas</taxon>
    </lineage>
</organism>
<dbReference type="SUPFAM" id="SSF51905">
    <property type="entry name" value="FAD/NAD(P)-binding domain"/>
    <property type="match status" value="1"/>
</dbReference>
<evidence type="ECO:0000259" key="13">
    <source>
        <dbReference type="Pfam" id="PF07992"/>
    </source>
</evidence>
<comment type="cofactor">
    <cofactor evidence="1">
        <name>FAD</name>
        <dbReference type="ChEBI" id="CHEBI:57692"/>
    </cofactor>
</comment>
<dbReference type="Gene3D" id="3.50.50.60">
    <property type="entry name" value="FAD/NAD(P)-binding domain"/>
    <property type="match status" value="1"/>
</dbReference>
<keyword evidence="7" id="KW-0712">Selenocysteine</keyword>
<comment type="similarity">
    <text evidence="2 11">Belongs to the class-I pyridine nucleotide-disulfide oxidoreductase family.</text>
</comment>
<dbReference type="InterPro" id="IPR001100">
    <property type="entry name" value="Pyr_nuc-diS_OxRdtase"/>
</dbReference>
<dbReference type="NCBIfam" id="TIGR01438">
    <property type="entry name" value="TGR"/>
    <property type="match status" value="1"/>
</dbReference>
<evidence type="ECO:0000256" key="1">
    <source>
        <dbReference type="ARBA" id="ARBA00001974"/>
    </source>
</evidence>
<dbReference type="EC" id="1.8.1.9" evidence="3"/>
<dbReference type="PRINTS" id="PR00411">
    <property type="entry name" value="PNDRDTASEI"/>
</dbReference>
<dbReference type="InterPro" id="IPR016156">
    <property type="entry name" value="FAD/NAD-linked_Rdtase_dimer_sf"/>
</dbReference>
<name>A0ABQ9X140_9EUKA</name>
<dbReference type="SUPFAM" id="SSF55424">
    <property type="entry name" value="FAD/NAD-linked reductases, dimerisation (C-terminal) domain"/>
    <property type="match status" value="1"/>
</dbReference>
<reference evidence="14 15" key="1">
    <citation type="journal article" date="2022" name="bioRxiv">
        <title>Genomics of Preaxostyla Flagellates Illuminates Evolutionary Transitions and the Path Towards Mitochondrial Loss.</title>
        <authorList>
            <person name="Novak L.V.F."/>
            <person name="Treitli S.C."/>
            <person name="Pyrih J."/>
            <person name="Halakuc P."/>
            <person name="Pipaliya S.V."/>
            <person name="Vacek V."/>
            <person name="Brzon O."/>
            <person name="Soukal P."/>
            <person name="Eme L."/>
            <person name="Dacks J.B."/>
            <person name="Karnkowska A."/>
            <person name="Elias M."/>
            <person name="Hampl V."/>
        </authorList>
    </citation>
    <scope>NUCLEOTIDE SEQUENCE [LARGE SCALE GENOMIC DNA]</scope>
    <source>
        <strain evidence="14">NAU3</strain>
        <tissue evidence="14">Gut</tissue>
    </source>
</reference>
<dbReference type="Pfam" id="PF07992">
    <property type="entry name" value="Pyr_redox_2"/>
    <property type="match status" value="1"/>
</dbReference>
<dbReference type="PIRSF" id="PIRSF000350">
    <property type="entry name" value="Mercury_reductase_MerA"/>
    <property type="match status" value="1"/>
</dbReference>
<dbReference type="InterPro" id="IPR046952">
    <property type="entry name" value="GSHR/TRXR-like"/>
</dbReference>
<feature type="domain" description="FAD/NAD(P)-binding" evidence="13">
    <location>
        <begin position="8"/>
        <end position="341"/>
    </location>
</feature>
<evidence type="ECO:0000256" key="7">
    <source>
        <dbReference type="ARBA" id="ARBA00022933"/>
    </source>
</evidence>
<evidence type="ECO:0000256" key="2">
    <source>
        <dbReference type="ARBA" id="ARBA00007532"/>
    </source>
</evidence>
<dbReference type="EMBL" id="JARBJD010000303">
    <property type="protein sequence ID" value="KAK2944336.1"/>
    <property type="molecule type" value="Genomic_DNA"/>
</dbReference>
<keyword evidence="10 11" id="KW-0676">Redox-active center</keyword>
<dbReference type="PROSITE" id="PS00076">
    <property type="entry name" value="PYRIDINE_REDOX_1"/>
    <property type="match status" value="1"/>
</dbReference>
<evidence type="ECO:0000259" key="12">
    <source>
        <dbReference type="Pfam" id="PF02852"/>
    </source>
</evidence>
<dbReference type="PANTHER" id="PTHR42737">
    <property type="entry name" value="GLUTATHIONE REDUCTASE"/>
    <property type="match status" value="1"/>
</dbReference>
<dbReference type="Proteomes" id="UP001281761">
    <property type="component" value="Unassembled WGS sequence"/>
</dbReference>
<keyword evidence="6" id="KW-0521">NADP</keyword>
<accession>A0ABQ9X140</accession>
<dbReference type="InterPro" id="IPR036188">
    <property type="entry name" value="FAD/NAD-bd_sf"/>
</dbReference>
<keyword evidence="5 11" id="KW-0274">FAD</keyword>
<evidence type="ECO:0000256" key="3">
    <source>
        <dbReference type="ARBA" id="ARBA00012610"/>
    </source>
</evidence>
<dbReference type="Pfam" id="PF02852">
    <property type="entry name" value="Pyr_redox_dim"/>
    <property type="match status" value="1"/>
</dbReference>
<dbReference type="InterPro" id="IPR004099">
    <property type="entry name" value="Pyr_nucl-diS_OxRdtase_dimer"/>
</dbReference>
<evidence type="ECO:0000256" key="9">
    <source>
        <dbReference type="ARBA" id="ARBA00023157"/>
    </source>
</evidence>
<evidence type="ECO:0000256" key="6">
    <source>
        <dbReference type="ARBA" id="ARBA00022857"/>
    </source>
</evidence>
<evidence type="ECO:0000256" key="11">
    <source>
        <dbReference type="RuleBase" id="RU003691"/>
    </source>
</evidence>
<protein>
    <recommendedName>
        <fullName evidence="3">thioredoxin-disulfide reductase (NADPH)</fullName>
        <ecNumber evidence="3">1.8.1.9</ecNumber>
    </recommendedName>
</protein>
<evidence type="ECO:0000313" key="15">
    <source>
        <dbReference type="Proteomes" id="UP001281761"/>
    </source>
</evidence>
<keyword evidence="15" id="KW-1185">Reference proteome</keyword>
<dbReference type="InterPro" id="IPR012999">
    <property type="entry name" value="Pyr_OxRdtase_I_AS"/>
</dbReference>
<keyword evidence="4 11" id="KW-0285">Flavoprotein</keyword>
<keyword evidence="8 11" id="KW-0560">Oxidoreductase</keyword>
<gene>
    <name evidence="14" type="ORF">BLNAU_20730</name>
</gene>
<evidence type="ECO:0000313" key="14">
    <source>
        <dbReference type="EMBL" id="KAK2944336.1"/>
    </source>
</evidence>
<evidence type="ECO:0000256" key="10">
    <source>
        <dbReference type="ARBA" id="ARBA00023284"/>
    </source>
</evidence>